<evidence type="ECO:0000313" key="11">
    <source>
        <dbReference type="Proteomes" id="UP000002008"/>
    </source>
</evidence>
<comment type="function">
    <text evidence="8">Catalyzes the ATP-dependent conversion of 5-aminoimidazole ribonucleotide (AIR) and HCO(3)- to N5-carboxyaminoimidazole ribonucleotide (N5-CAIR).</text>
</comment>
<dbReference type="GO" id="GO:0005829">
    <property type="term" value="C:cytosol"/>
    <property type="evidence" value="ECO:0000318"/>
    <property type="project" value="GO_Central"/>
</dbReference>
<proteinExistence type="inferred from homology"/>
<feature type="binding site" evidence="7">
    <location>
        <begin position="267"/>
        <end position="268"/>
    </location>
    <ligand>
        <name>ATP</name>
        <dbReference type="ChEBI" id="CHEBI:30616"/>
    </ligand>
</feature>
<dbReference type="InterPro" id="IPR005875">
    <property type="entry name" value="PurK"/>
</dbReference>
<keyword evidence="11" id="KW-1185">Reference proteome</keyword>
<dbReference type="NCBIfam" id="NF004679">
    <property type="entry name" value="PRK06019.1-5"/>
    <property type="match status" value="1"/>
</dbReference>
<reference evidence="11" key="1">
    <citation type="journal article" date="2011" name="BMC Genomics">
        <title>Complete genome sequence of the filamentous anoxygenic phototrophic bacterium Chloroflexus aurantiacus.</title>
        <authorList>
            <person name="Tang K.H."/>
            <person name="Barry K."/>
            <person name="Chertkov O."/>
            <person name="Dalin E."/>
            <person name="Han C.S."/>
            <person name="Hauser L.J."/>
            <person name="Honchak B.M."/>
            <person name="Karbach L.E."/>
            <person name="Land M.L."/>
            <person name="Lapidus A."/>
            <person name="Larimer F.W."/>
            <person name="Mikhailova N."/>
            <person name="Pitluck S."/>
            <person name="Pierson B.K."/>
            <person name="Blankenship R.E."/>
        </authorList>
    </citation>
    <scope>NUCLEOTIDE SEQUENCE [LARGE SCALE GENOMIC DNA]</scope>
    <source>
        <strain evidence="11">ATCC 29366 / DSM 635 / J-10-fl</strain>
    </source>
</reference>
<dbReference type="FunFam" id="3.30.1490.20:FF:000015">
    <property type="entry name" value="N5-carboxyaminoimidazole ribonucleotide synthase"/>
    <property type="match status" value="1"/>
</dbReference>
<dbReference type="GO" id="GO:0006189">
    <property type="term" value="P:'de novo' IMP biosynthetic process"/>
    <property type="evidence" value="ECO:0007669"/>
    <property type="project" value="UniProtKB-UniRule"/>
</dbReference>
<feature type="binding site" evidence="7">
    <location>
        <position position="105"/>
    </location>
    <ligand>
        <name>ATP</name>
        <dbReference type="ChEBI" id="CHEBI:30616"/>
    </ligand>
</feature>
<evidence type="ECO:0000259" key="9">
    <source>
        <dbReference type="PROSITE" id="PS50975"/>
    </source>
</evidence>
<dbReference type="Gene3D" id="3.30.470.20">
    <property type="entry name" value="ATP-grasp fold, B domain"/>
    <property type="match status" value="1"/>
</dbReference>
<evidence type="ECO:0000256" key="4">
    <source>
        <dbReference type="ARBA" id="ARBA00022793"/>
    </source>
</evidence>
<dbReference type="FunFam" id="3.30.470.20:FF:000037">
    <property type="entry name" value="Phosphoribosylaminoimidazole carboxylase, chloroplastic"/>
    <property type="match status" value="1"/>
</dbReference>
<dbReference type="InterPro" id="IPR040686">
    <property type="entry name" value="PurK_C"/>
</dbReference>
<dbReference type="AlphaFoldDB" id="A9WGJ1"/>
<dbReference type="STRING" id="324602.Caur_2314"/>
<dbReference type="PROSITE" id="PS50975">
    <property type="entry name" value="ATP_GRASP"/>
    <property type="match status" value="1"/>
</dbReference>
<dbReference type="GO" id="GO:0034028">
    <property type="term" value="F:5-(carboxyamino)imidazole ribonucleotide synthase activity"/>
    <property type="evidence" value="ECO:0007669"/>
    <property type="project" value="UniProtKB-UniRule"/>
</dbReference>
<dbReference type="Pfam" id="PF02222">
    <property type="entry name" value="ATP-grasp"/>
    <property type="match status" value="1"/>
</dbReference>
<evidence type="ECO:0000256" key="1">
    <source>
        <dbReference type="ARBA" id="ARBA00022598"/>
    </source>
</evidence>
<dbReference type="EMBL" id="CP000909">
    <property type="protein sequence ID" value="ABY35523.1"/>
    <property type="molecule type" value="Genomic_DNA"/>
</dbReference>
<dbReference type="Pfam" id="PF17769">
    <property type="entry name" value="PurK_C"/>
    <property type="match status" value="1"/>
</dbReference>
<dbReference type="Gene3D" id="3.30.1490.20">
    <property type="entry name" value="ATP-grasp fold, A domain"/>
    <property type="match status" value="1"/>
</dbReference>
<dbReference type="InterPro" id="IPR054350">
    <property type="entry name" value="PurT/PurK_preATP-grasp"/>
</dbReference>
<comment type="caution">
    <text evidence="7">Lacks conserved residue(s) required for the propagation of feature annotation.</text>
</comment>
<keyword evidence="3 7" id="KW-0658">Purine biosynthesis</keyword>
<evidence type="ECO:0000256" key="8">
    <source>
        <dbReference type="RuleBase" id="RU361200"/>
    </source>
</evidence>
<comment type="function">
    <text evidence="7">Catalyzes the ATP-dependent conversion of 5-aminoimidazole ribonucleotide (AIR) and HCO(3)(-) to N5-carboxyaminoimidazole ribonucleotide (N5-CAIR).</text>
</comment>
<keyword evidence="4" id="KW-0210">Decarboxylase</keyword>
<keyword evidence="2 7" id="KW-0547">Nucleotide-binding</keyword>
<dbReference type="GO" id="GO:0005524">
    <property type="term" value="F:ATP binding"/>
    <property type="evidence" value="ECO:0007669"/>
    <property type="project" value="UniProtKB-UniRule"/>
</dbReference>
<feature type="binding site" evidence="7">
    <location>
        <begin position="182"/>
        <end position="185"/>
    </location>
    <ligand>
        <name>ATP</name>
        <dbReference type="ChEBI" id="CHEBI:30616"/>
    </ligand>
</feature>
<dbReference type="InterPro" id="IPR013815">
    <property type="entry name" value="ATP_grasp_subdomain_1"/>
</dbReference>
<feature type="domain" description="ATP-grasp" evidence="9">
    <location>
        <begin position="109"/>
        <end position="297"/>
    </location>
</feature>
<dbReference type="KEGG" id="cau:Caur_2314"/>
<accession>A9WGJ1</accession>
<gene>
    <name evidence="7 8" type="primary">purK</name>
    <name evidence="10" type="ordered locus">Caur_2314</name>
</gene>
<dbReference type="HAMAP" id="MF_01928">
    <property type="entry name" value="PurK"/>
    <property type="match status" value="1"/>
</dbReference>
<dbReference type="InParanoid" id="A9WGJ1"/>
<dbReference type="FunCoup" id="A9WGJ1">
    <property type="interactions" value="294"/>
</dbReference>
<feature type="binding site" evidence="7">
    <location>
        <position position="145"/>
    </location>
    <ligand>
        <name>ATP</name>
        <dbReference type="ChEBI" id="CHEBI:30616"/>
    </ligand>
</feature>
<dbReference type="GO" id="GO:0004638">
    <property type="term" value="F:phosphoribosylaminoimidazole carboxylase activity"/>
    <property type="evidence" value="ECO:0007669"/>
    <property type="project" value="InterPro"/>
</dbReference>
<dbReference type="Proteomes" id="UP000002008">
    <property type="component" value="Chromosome"/>
</dbReference>
<comment type="subunit">
    <text evidence="7 8">Homodimer.</text>
</comment>
<evidence type="ECO:0000256" key="3">
    <source>
        <dbReference type="ARBA" id="ARBA00022755"/>
    </source>
</evidence>
<dbReference type="NCBIfam" id="TIGR01161">
    <property type="entry name" value="purK"/>
    <property type="match status" value="1"/>
</dbReference>
<dbReference type="PATRIC" id="fig|324602.8.peg.2620"/>
<keyword evidence="5 7" id="KW-0067">ATP-binding</keyword>
<dbReference type="Gene3D" id="3.40.50.20">
    <property type="match status" value="1"/>
</dbReference>
<comment type="similarity">
    <text evidence="7 8">Belongs to the PurK/PurT family.</text>
</comment>
<dbReference type="UniPathway" id="UPA00074">
    <property type="reaction ID" value="UER00942"/>
</dbReference>
<evidence type="ECO:0000256" key="6">
    <source>
        <dbReference type="ARBA" id="ARBA00023239"/>
    </source>
</evidence>
<dbReference type="EC" id="6.3.4.18" evidence="7 8"/>
<dbReference type="eggNOG" id="COG0026">
    <property type="taxonomic scope" value="Bacteria"/>
</dbReference>
<dbReference type="PANTHER" id="PTHR11609">
    <property type="entry name" value="PURINE BIOSYNTHESIS PROTEIN 6/7, PUR6/7"/>
    <property type="match status" value="1"/>
</dbReference>
<evidence type="ECO:0000313" key="10">
    <source>
        <dbReference type="EMBL" id="ABY35523.1"/>
    </source>
</evidence>
<comment type="pathway">
    <text evidence="7 8">Purine metabolism; IMP biosynthesis via de novo pathway; 5-amino-1-(5-phospho-D-ribosyl)imidazole-4-carboxylate from 5-amino-1-(5-phospho-D-ribosyl)imidazole (N5-CAIR route): step 1/2.</text>
</comment>
<comment type="catalytic activity">
    <reaction evidence="7 8">
        <text>5-amino-1-(5-phospho-beta-D-ribosyl)imidazole + hydrogencarbonate + ATP = 5-carboxyamino-1-(5-phospho-D-ribosyl)imidazole + ADP + phosphate + 2 H(+)</text>
        <dbReference type="Rhea" id="RHEA:19317"/>
        <dbReference type="ChEBI" id="CHEBI:15378"/>
        <dbReference type="ChEBI" id="CHEBI:17544"/>
        <dbReference type="ChEBI" id="CHEBI:30616"/>
        <dbReference type="ChEBI" id="CHEBI:43474"/>
        <dbReference type="ChEBI" id="CHEBI:58730"/>
        <dbReference type="ChEBI" id="CHEBI:137981"/>
        <dbReference type="ChEBI" id="CHEBI:456216"/>
        <dbReference type="EC" id="6.3.4.18"/>
    </reaction>
</comment>
<dbReference type="SUPFAM" id="SSF52440">
    <property type="entry name" value="PreATP-grasp domain"/>
    <property type="match status" value="1"/>
</dbReference>
<keyword evidence="1 7" id="KW-0436">Ligase</keyword>
<sequence length="385" mass="41057">MLNNYMRIGIFGGGQLAQMLTQAAISLGIEIVICERVADSPAARYTQHAIVGPWEDETVLTTFAHQCDIVTLENEFIDAGLLERVVAQGVPVWPAPATVAVVQDKLWQKERLAAAGLAVPPFRSVATPDDVLTAAQAFGWPLVLKTRRNGYDGYGNATLRTAEDVLPAWERLTRGGSPLLVEAWVPFTCELAVMVVRGRDGTIASYPVVETVQQNHICHIVRAPAPIEAKLAAQATDLAVAAIQAVDGVGIFGVELFALADGQVLINELAPRPHNSGHYTIEACVTSQFENHLRAVAGWPLGATALRSPAAVMVNLLGRRNGPITPTAITAALAVPGAHMHFYGKREERIGRKMGHVTALGSTLAEAEAIARQAAALVAMPDGQQ</sequence>
<dbReference type="GO" id="GO:0046872">
    <property type="term" value="F:metal ion binding"/>
    <property type="evidence" value="ECO:0007669"/>
    <property type="project" value="InterPro"/>
</dbReference>
<organism evidence="10 11">
    <name type="scientific">Chloroflexus aurantiacus (strain ATCC 29366 / DSM 635 / J-10-fl)</name>
    <dbReference type="NCBI Taxonomy" id="324602"/>
    <lineage>
        <taxon>Bacteria</taxon>
        <taxon>Bacillati</taxon>
        <taxon>Chloroflexota</taxon>
        <taxon>Chloroflexia</taxon>
        <taxon>Chloroflexales</taxon>
        <taxon>Chloroflexineae</taxon>
        <taxon>Chloroflexaceae</taxon>
        <taxon>Chloroflexus</taxon>
    </lineage>
</organism>
<dbReference type="InterPro" id="IPR011761">
    <property type="entry name" value="ATP-grasp"/>
</dbReference>
<protein>
    <recommendedName>
        <fullName evidence="7 8">N5-carboxyaminoimidazole ribonucleotide synthase</fullName>
        <shortName evidence="7 8">N5-CAIR synthase</shortName>
        <ecNumber evidence="7 8">6.3.4.18</ecNumber>
    </recommendedName>
    <alternativeName>
        <fullName evidence="7 8">5-(carboxyamino)imidazole ribonucleotide synthetase</fullName>
    </alternativeName>
</protein>
<feature type="binding site" evidence="7">
    <location>
        <position position="190"/>
    </location>
    <ligand>
        <name>ATP</name>
        <dbReference type="ChEBI" id="CHEBI:30616"/>
    </ligand>
</feature>
<dbReference type="InterPro" id="IPR011054">
    <property type="entry name" value="Rudment_hybrid_motif"/>
</dbReference>
<evidence type="ECO:0000256" key="2">
    <source>
        <dbReference type="ARBA" id="ARBA00022741"/>
    </source>
</evidence>
<evidence type="ECO:0000256" key="7">
    <source>
        <dbReference type="HAMAP-Rule" id="MF_01928"/>
    </source>
</evidence>
<dbReference type="NCBIfam" id="NF004680">
    <property type="entry name" value="PRK06019.1-6"/>
    <property type="match status" value="1"/>
</dbReference>
<dbReference type="HOGENOM" id="CLU_011534_0_2_0"/>
<dbReference type="InterPro" id="IPR016185">
    <property type="entry name" value="PreATP-grasp_dom_sf"/>
</dbReference>
<evidence type="ECO:0000256" key="5">
    <source>
        <dbReference type="ARBA" id="ARBA00022840"/>
    </source>
</evidence>
<keyword evidence="6 10" id="KW-0456">Lyase</keyword>
<dbReference type="SUPFAM" id="SSF51246">
    <property type="entry name" value="Rudiment single hybrid motif"/>
    <property type="match status" value="1"/>
</dbReference>
<dbReference type="SUPFAM" id="SSF56059">
    <property type="entry name" value="Glutathione synthetase ATP-binding domain-like"/>
    <property type="match status" value="1"/>
</dbReference>
<dbReference type="PANTHER" id="PTHR11609:SF5">
    <property type="entry name" value="PHOSPHORIBOSYLAMINOIMIDAZOLE CARBOXYLASE"/>
    <property type="match status" value="1"/>
</dbReference>
<dbReference type="EnsemblBacteria" id="ABY35523">
    <property type="protein sequence ID" value="ABY35523"/>
    <property type="gene ID" value="Caur_2314"/>
</dbReference>
<dbReference type="Pfam" id="PF22660">
    <property type="entry name" value="RS_preATP-grasp-like"/>
    <property type="match status" value="1"/>
</dbReference>
<dbReference type="InterPro" id="IPR003135">
    <property type="entry name" value="ATP-grasp_carboxylate-amine"/>
</dbReference>
<name>A9WGJ1_CHLAA</name>